<accession>A0A1W1CSG0</accession>
<protein>
    <submittedName>
        <fullName evidence="2">Archaeal ATPase, fused to C-terminal DUF234 domain</fullName>
    </submittedName>
</protein>
<reference evidence="2" key="1">
    <citation type="submission" date="2016-10" db="EMBL/GenBank/DDBJ databases">
        <authorList>
            <person name="de Groot N.N."/>
        </authorList>
    </citation>
    <scope>NUCLEOTIDE SEQUENCE</scope>
</reference>
<dbReference type="PANTHER" id="PTHR34704:SF1">
    <property type="entry name" value="ATPASE"/>
    <property type="match status" value="1"/>
</dbReference>
<gene>
    <name evidence="2" type="ORF">MNB_SV-14-1740</name>
</gene>
<dbReference type="SUPFAM" id="SSF52540">
    <property type="entry name" value="P-loop containing nucleoside triphosphate hydrolases"/>
    <property type="match status" value="1"/>
</dbReference>
<dbReference type="InterPro" id="IPR011579">
    <property type="entry name" value="ATPase_dom"/>
</dbReference>
<dbReference type="AlphaFoldDB" id="A0A1W1CSG0"/>
<feature type="domain" description="ATPase" evidence="1">
    <location>
        <begin position="4"/>
        <end position="223"/>
    </location>
</feature>
<evidence type="ECO:0000313" key="2">
    <source>
        <dbReference type="EMBL" id="SFV68663.1"/>
    </source>
</evidence>
<dbReference type="InterPro" id="IPR027417">
    <property type="entry name" value="P-loop_NTPase"/>
</dbReference>
<dbReference type="Pfam" id="PF01637">
    <property type="entry name" value="ATPase_2"/>
    <property type="match status" value="1"/>
</dbReference>
<evidence type="ECO:0000259" key="1">
    <source>
        <dbReference type="Pfam" id="PF01637"/>
    </source>
</evidence>
<dbReference type="Gene3D" id="3.40.50.300">
    <property type="entry name" value="P-loop containing nucleotide triphosphate hydrolases"/>
    <property type="match status" value="1"/>
</dbReference>
<dbReference type="EMBL" id="FPHN01000254">
    <property type="protein sequence ID" value="SFV68663.1"/>
    <property type="molecule type" value="Genomic_DNA"/>
</dbReference>
<dbReference type="GO" id="GO:0005524">
    <property type="term" value="F:ATP binding"/>
    <property type="evidence" value="ECO:0007669"/>
    <property type="project" value="InterPro"/>
</dbReference>
<proteinExistence type="predicted"/>
<organism evidence="2">
    <name type="scientific">hydrothermal vent metagenome</name>
    <dbReference type="NCBI Taxonomy" id="652676"/>
    <lineage>
        <taxon>unclassified sequences</taxon>
        <taxon>metagenomes</taxon>
        <taxon>ecological metagenomes</taxon>
    </lineage>
</organism>
<dbReference type="PANTHER" id="PTHR34704">
    <property type="entry name" value="ATPASE"/>
    <property type="match status" value="1"/>
</dbReference>
<name>A0A1W1CSG0_9ZZZZ</name>
<sequence length="494" mass="58119">MIGRKKEIKILNDLCDINESSLVAIYGRRRIGKTYLVNYMFKEYRKECLFFEFTGTANVPTRTQIDNFIEQVYEWFKVEPQKSIRNWSDAFRFLKRTIDAEVEKKNHKDKVIIFIDEIPWIDPTTRANFLSALGYFWNTYCEVRANIVMILCGSNASWIKSKIFEDAVGPLHNRLTKKIPMYPFNLKETKQYLLEVKGFHIDNKMITDVYMIFGGVAKYLSYLDPQKSIYENIDELFFNLHGLMHSEYDKVFNSLFMNRANFHKSIIELLSSKRTGFTIQDISKHLNISLGKRLIDTVDELLLCGFIQGVSKFNQKSREVKYIIADPYILFHHKWVKDLSKNDVASFSKGYWRNEVTKQTFSIWSGYAFEMVVMTNIELYLRARGLQGIFSGVYHWSHIAKNREEQGVQIDLVVNYGNNIFDIVECKYYSDEYIISKEYAKKLKNKLVMFRKYGLNSKQRAELRLVLMTSYGVKVNEAVHSLNISRICLDDLFE</sequence>